<dbReference type="OrthoDB" id="410044at2759"/>
<dbReference type="AlphaFoldDB" id="A0A9W8YK38"/>
<gene>
    <name evidence="5" type="ORF">N0V93_009540</name>
</gene>
<proteinExistence type="predicted"/>
<dbReference type="EMBL" id="JAPEVB010000006">
    <property type="protein sequence ID" value="KAJ4386642.1"/>
    <property type="molecule type" value="Genomic_DNA"/>
</dbReference>
<reference evidence="5" key="1">
    <citation type="submission" date="2022-10" db="EMBL/GenBank/DDBJ databases">
        <title>Tapping the CABI collections for fungal endophytes: first genome assemblies for Collariella, Neodidymelliopsis, Ascochyta clinopodiicola, Didymella pomorum, Didymosphaeria variabile, Neocosmospora piperis and Neocucurbitaria cava.</title>
        <authorList>
            <person name="Hill R."/>
        </authorList>
    </citation>
    <scope>NUCLEOTIDE SEQUENCE</scope>
    <source>
        <strain evidence="5">IMI 355082</strain>
    </source>
</reference>
<feature type="domain" description="RRM" evidence="4">
    <location>
        <begin position="165"/>
        <end position="243"/>
    </location>
</feature>
<name>A0A9W8YK38_9PEZI</name>
<evidence type="ECO:0000256" key="3">
    <source>
        <dbReference type="SAM" id="MobiDB-lite"/>
    </source>
</evidence>
<dbReference type="InterPro" id="IPR012677">
    <property type="entry name" value="Nucleotide-bd_a/b_plait_sf"/>
</dbReference>
<dbReference type="InterPro" id="IPR000504">
    <property type="entry name" value="RRM_dom"/>
</dbReference>
<sequence length="665" mass="72201">MASIKSYNTSPDRERFQRTKRVPDTGSERAASPSDGSSVGDDMPGGVRLDLMSIADSPENRYTPPHARHGFGASRFAQAMRRNATESPTRLFVSIDRDDVFTSPAKPVVKHATERSVTAADMQRLDDVVAQVDDNTLILRQQTSNLSMRHQINGVDAQNLYPPTACVFVANLPEPKDDVALEAAIYREFLKYGKCWVKIRRDSHHMPFAFVQFTSDAEAQDALEKGRGALIFGRPCRTEMVKANRTFIIQKKSGTPITIEEAERVLLAFGKLSKCELLHPQLRDTLGYSPTILVEFSMFDATRDLHTAFRNDPVYSVTAFDLKKNCAAIRSSSDEAFLVNCERDRRSIFVGDLPPTTEQDDLEGLFGAAGEILKINIIQRPANMNAANGFASAVRTMAFIEYAQPDMPEVAIAKLNGQTYKGATLRVERKSVKDRGPTPRHSHSRSSLILAHKPSNESVCTPGPVAPGSATRERFFPQQERAYQQQAQPVSPGIMATPNRVTPRGRAFSQQPGVDLVSPNPNMAPPMYGSYMGGYSGMSPYHNVPATGGNYTFGPGGAGPMTPASPGMPSPWSYYASYWPNMMGGYDPSMYMSPYAFQSPGGLQSPTPMMGGGGVAPGGFTRGSVAAAAAPAATGGEGDGHESTPTRVKSEGYAQVENSEKGDKA</sequence>
<dbReference type="GO" id="GO:0005737">
    <property type="term" value="C:cytoplasm"/>
    <property type="evidence" value="ECO:0007669"/>
    <property type="project" value="TreeGrafter"/>
</dbReference>
<feature type="compositionally biased region" description="Basic and acidic residues" evidence="3">
    <location>
        <begin position="638"/>
        <end position="650"/>
    </location>
</feature>
<evidence type="ECO:0000256" key="2">
    <source>
        <dbReference type="PROSITE-ProRule" id="PRU00176"/>
    </source>
</evidence>
<protein>
    <recommendedName>
        <fullName evidence="4">RRM domain-containing protein</fullName>
    </recommendedName>
</protein>
<dbReference type="GO" id="GO:0005634">
    <property type="term" value="C:nucleus"/>
    <property type="evidence" value="ECO:0007669"/>
    <property type="project" value="TreeGrafter"/>
</dbReference>
<evidence type="ECO:0000313" key="5">
    <source>
        <dbReference type="EMBL" id="KAJ4386642.1"/>
    </source>
</evidence>
<dbReference type="Proteomes" id="UP001140453">
    <property type="component" value="Unassembled WGS sequence"/>
</dbReference>
<dbReference type="SUPFAM" id="SSF54928">
    <property type="entry name" value="RNA-binding domain, RBD"/>
    <property type="match status" value="2"/>
</dbReference>
<dbReference type="PANTHER" id="PTHR23003">
    <property type="entry name" value="RNA RECOGNITION MOTIF RRM DOMAIN CONTAINING PROTEIN"/>
    <property type="match status" value="1"/>
</dbReference>
<feature type="region of interest" description="Disordered" evidence="3">
    <location>
        <begin position="627"/>
        <end position="665"/>
    </location>
</feature>
<dbReference type="SMART" id="SM00360">
    <property type="entry name" value="RRM"/>
    <property type="match status" value="2"/>
</dbReference>
<dbReference type="GO" id="GO:0003729">
    <property type="term" value="F:mRNA binding"/>
    <property type="evidence" value="ECO:0007669"/>
    <property type="project" value="TreeGrafter"/>
</dbReference>
<feature type="compositionally biased region" description="Basic and acidic residues" evidence="3">
    <location>
        <begin position="11"/>
        <end position="27"/>
    </location>
</feature>
<evidence type="ECO:0000259" key="4">
    <source>
        <dbReference type="PROSITE" id="PS50102"/>
    </source>
</evidence>
<keyword evidence="1 2" id="KW-0694">RNA-binding</keyword>
<dbReference type="Gene3D" id="3.30.70.330">
    <property type="match status" value="2"/>
</dbReference>
<dbReference type="PROSITE" id="PS50102">
    <property type="entry name" value="RRM"/>
    <property type="match status" value="2"/>
</dbReference>
<organism evidence="5 6">
    <name type="scientific">Gnomoniopsis smithogilvyi</name>
    <dbReference type="NCBI Taxonomy" id="1191159"/>
    <lineage>
        <taxon>Eukaryota</taxon>
        <taxon>Fungi</taxon>
        <taxon>Dikarya</taxon>
        <taxon>Ascomycota</taxon>
        <taxon>Pezizomycotina</taxon>
        <taxon>Sordariomycetes</taxon>
        <taxon>Sordariomycetidae</taxon>
        <taxon>Diaporthales</taxon>
        <taxon>Gnomoniaceae</taxon>
        <taxon>Gnomoniopsis</taxon>
    </lineage>
</organism>
<dbReference type="CDD" id="cd00590">
    <property type="entry name" value="RRM_SF"/>
    <property type="match status" value="1"/>
</dbReference>
<dbReference type="Pfam" id="PF00076">
    <property type="entry name" value="RRM_1"/>
    <property type="match status" value="2"/>
</dbReference>
<evidence type="ECO:0000256" key="1">
    <source>
        <dbReference type="ARBA" id="ARBA00022884"/>
    </source>
</evidence>
<feature type="region of interest" description="Disordered" evidence="3">
    <location>
        <begin position="1"/>
        <end position="49"/>
    </location>
</feature>
<accession>A0A9W8YK38</accession>
<dbReference type="InterPro" id="IPR035979">
    <property type="entry name" value="RBD_domain_sf"/>
</dbReference>
<feature type="domain" description="RRM" evidence="4">
    <location>
        <begin position="346"/>
        <end position="432"/>
    </location>
</feature>
<evidence type="ECO:0000313" key="6">
    <source>
        <dbReference type="Proteomes" id="UP001140453"/>
    </source>
</evidence>
<comment type="caution">
    <text evidence="5">The sequence shown here is derived from an EMBL/GenBank/DDBJ whole genome shotgun (WGS) entry which is preliminary data.</text>
</comment>
<feature type="compositionally biased region" description="Polar residues" evidence="3">
    <location>
        <begin position="1"/>
        <end position="10"/>
    </location>
</feature>
<keyword evidence="6" id="KW-1185">Reference proteome</keyword>
<dbReference type="InterPro" id="IPR050374">
    <property type="entry name" value="RRT5_SRSF_SR"/>
</dbReference>